<dbReference type="EMBL" id="UHJG01000002">
    <property type="protein sequence ID" value="SUQ37425.1"/>
    <property type="molecule type" value="Genomic_DNA"/>
</dbReference>
<proteinExistence type="predicted"/>
<dbReference type="KEGG" id="yrb:UGYR_03570"/>
<gene>
    <name evidence="6" type="primary">cfaD</name>
    <name evidence="5" type="ORF">CSF007_11100</name>
    <name evidence="6" type="ORF">NCTC10476_03553</name>
</gene>
<keyword evidence="1" id="KW-0805">Transcription regulation</keyword>
<dbReference type="PROSITE" id="PS01124">
    <property type="entry name" value="HTH_ARAC_FAMILY_2"/>
    <property type="match status" value="1"/>
</dbReference>
<evidence type="ECO:0000259" key="4">
    <source>
        <dbReference type="PROSITE" id="PS01124"/>
    </source>
</evidence>
<keyword evidence="3" id="KW-0804">Transcription</keyword>
<organism evidence="5">
    <name type="scientific">Yersinia ruckeri</name>
    <dbReference type="NCBI Taxonomy" id="29486"/>
    <lineage>
        <taxon>Bacteria</taxon>
        <taxon>Pseudomonadati</taxon>
        <taxon>Pseudomonadota</taxon>
        <taxon>Gammaproteobacteria</taxon>
        <taxon>Enterobacterales</taxon>
        <taxon>Yersiniaceae</taxon>
        <taxon>Yersinia</taxon>
    </lineage>
</organism>
<accession>A0A085U8X1</accession>
<protein>
    <submittedName>
        <fullName evidence="6">AraC family transcriptional regulator</fullName>
    </submittedName>
    <submittedName>
        <fullName evidence="5">Transcriptional regulator, AraC family</fullName>
    </submittedName>
</protein>
<name>A0A085U8X1_YERRU</name>
<dbReference type="EMBL" id="LN681231">
    <property type="protein sequence ID" value="CEK27966.1"/>
    <property type="molecule type" value="Genomic_DNA"/>
</dbReference>
<keyword evidence="2" id="KW-0238">DNA-binding</keyword>
<reference evidence="5" key="1">
    <citation type="journal article" date="2015" name="Genome Announc.">
        <title>Complete Genome Sequence of Yersinia ruckeri Strain CSF007-82, Etiologic Agent of Red Mouth Disease in Salmonid Fish.</title>
        <authorList>
            <person name="Nelson M.C."/>
            <person name="LaPatra S.E."/>
            <person name="Welch T.J."/>
            <person name="Graf J."/>
        </authorList>
    </citation>
    <scope>NUCLEOTIDE SEQUENCE</scope>
    <source>
        <strain evidence="5">CSF007-82</strain>
    </source>
</reference>
<keyword evidence="7" id="KW-1185">Reference proteome</keyword>
<dbReference type="SUPFAM" id="SSF46689">
    <property type="entry name" value="Homeodomain-like"/>
    <property type="match status" value="1"/>
</dbReference>
<evidence type="ECO:0000256" key="1">
    <source>
        <dbReference type="ARBA" id="ARBA00023015"/>
    </source>
</evidence>
<evidence type="ECO:0000313" key="6">
    <source>
        <dbReference type="EMBL" id="SUQ37425.1"/>
    </source>
</evidence>
<dbReference type="Pfam" id="PF22200">
    <property type="entry name" value="ExsA_N"/>
    <property type="match status" value="1"/>
</dbReference>
<dbReference type="InterPro" id="IPR009057">
    <property type="entry name" value="Homeodomain-like_sf"/>
</dbReference>
<dbReference type="GO" id="GO:0000976">
    <property type="term" value="F:transcription cis-regulatory region binding"/>
    <property type="evidence" value="ECO:0007669"/>
    <property type="project" value="TreeGrafter"/>
</dbReference>
<dbReference type="STRING" id="29486.UGYR_03570"/>
<dbReference type="InterPro" id="IPR018060">
    <property type="entry name" value="HTH_AraC"/>
</dbReference>
<dbReference type="Proteomes" id="UP000255169">
    <property type="component" value="Unassembled WGS sequence"/>
</dbReference>
<dbReference type="PANTHER" id="PTHR47894">
    <property type="entry name" value="HTH-TYPE TRANSCRIPTIONAL REGULATOR GADX"/>
    <property type="match status" value="1"/>
</dbReference>
<dbReference type="PATRIC" id="fig|29486.44.peg.972"/>
<dbReference type="Pfam" id="PF12833">
    <property type="entry name" value="HTH_18"/>
    <property type="match status" value="1"/>
</dbReference>
<dbReference type="OrthoDB" id="9783876at2"/>
<dbReference type="eggNOG" id="COG2207">
    <property type="taxonomic scope" value="Bacteria"/>
</dbReference>
<dbReference type="GO" id="GO:0003700">
    <property type="term" value="F:DNA-binding transcription factor activity"/>
    <property type="evidence" value="ECO:0007669"/>
    <property type="project" value="InterPro"/>
</dbReference>
<sequence>MERVINFCSGIGSSALVIQHTELELNSIYIDHPLLIMVNHGHKIVRWENQECIIRPGEIAAINGGQAIDITNVLSADGVYFSHTLSLDPPLLSAFAQSPETHILPTVSGVMPIRAPSGEFINAFSYTFKALTDNNDIPNSIIRHRVEELLLWLALHGGKFLLKKAETLTEKVRHCLATDPHKIWTAAEVAQRMSMSEVVLRRKLSAENTILRNLMIDVRMTSALKMLLSTDWPISLISSQVGYESSSRFAERFRKRFGFAPTAIRGHHRTPPTSLVTDSEYKNDFKPSYS</sequence>
<dbReference type="SMART" id="SM00342">
    <property type="entry name" value="HTH_ARAC"/>
    <property type="match status" value="1"/>
</dbReference>
<dbReference type="Gene3D" id="1.10.10.60">
    <property type="entry name" value="Homeodomain-like"/>
    <property type="match status" value="1"/>
</dbReference>
<evidence type="ECO:0000256" key="2">
    <source>
        <dbReference type="ARBA" id="ARBA00023125"/>
    </source>
</evidence>
<dbReference type="GeneID" id="66879895"/>
<evidence type="ECO:0000313" key="7">
    <source>
        <dbReference type="Proteomes" id="UP000255169"/>
    </source>
</evidence>
<dbReference type="InterPro" id="IPR054015">
    <property type="entry name" value="ExsA-like_N"/>
</dbReference>
<dbReference type="RefSeq" id="WP_004720688.1">
    <property type="nucleotide sequence ID" value="NZ_CABIHT010000023.1"/>
</dbReference>
<reference evidence="6 7" key="2">
    <citation type="submission" date="2018-06" db="EMBL/GenBank/DDBJ databases">
        <authorList>
            <consortium name="Pathogen Informatics"/>
            <person name="Doyle S."/>
        </authorList>
    </citation>
    <scope>NUCLEOTIDE SEQUENCE [LARGE SCALE GENOMIC DNA]</scope>
    <source>
        <strain evidence="6 7">NCTC10476</strain>
    </source>
</reference>
<evidence type="ECO:0000313" key="5">
    <source>
        <dbReference type="EMBL" id="CEK27966.1"/>
    </source>
</evidence>
<dbReference type="GO" id="GO:0005829">
    <property type="term" value="C:cytosol"/>
    <property type="evidence" value="ECO:0007669"/>
    <property type="project" value="TreeGrafter"/>
</dbReference>
<dbReference type="PANTHER" id="PTHR47894:SF4">
    <property type="entry name" value="HTH-TYPE TRANSCRIPTIONAL REGULATOR GADX"/>
    <property type="match status" value="1"/>
</dbReference>
<feature type="domain" description="HTH araC/xylS-type" evidence="4">
    <location>
        <begin position="170"/>
        <end position="267"/>
    </location>
</feature>
<evidence type="ECO:0000256" key="3">
    <source>
        <dbReference type="ARBA" id="ARBA00023163"/>
    </source>
</evidence>
<dbReference type="AlphaFoldDB" id="A0A085U8X1"/>